<dbReference type="Proteomes" id="UP000050909">
    <property type="component" value="Unassembled WGS sequence"/>
</dbReference>
<dbReference type="PATRIC" id="fig|1423722.3.peg.656"/>
<dbReference type="AlphaFoldDB" id="A0A0R1GZX7"/>
<reference evidence="5 6" key="1">
    <citation type="journal article" date="2015" name="Genome Announc.">
        <title>Expanding the biotechnology potential of lactobacilli through comparative genomics of 213 strains and associated genera.</title>
        <authorList>
            <person name="Sun Z."/>
            <person name="Harris H.M."/>
            <person name="McCann A."/>
            <person name="Guo C."/>
            <person name="Argimon S."/>
            <person name="Zhang W."/>
            <person name="Yang X."/>
            <person name="Jeffery I.B."/>
            <person name="Cooney J.C."/>
            <person name="Kagawa T.F."/>
            <person name="Liu W."/>
            <person name="Song Y."/>
            <person name="Salvetti E."/>
            <person name="Wrobel A."/>
            <person name="Rasinkangas P."/>
            <person name="Parkhill J."/>
            <person name="Rea M.C."/>
            <person name="O'Sullivan O."/>
            <person name="Ritari J."/>
            <person name="Douillard F.P."/>
            <person name="Paul Ross R."/>
            <person name="Yang R."/>
            <person name="Briner A.E."/>
            <person name="Felis G.E."/>
            <person name="de Vos W.M."/>
            <person name="Barrangou R."/>
            <person name="Klaenhammer T.R."/>
            <person name="Caufield P.W."/>
            <person name="Cui Y."/>
            <person name="Zhang H."/>
            <person name="O'Toole P.W."/>
        </authorList>
    </citation>
    <scope>NUCLEOTIDE SEQUENCE [LARGE SCALE GENOMIC DNA]</scope>
    <source>
        <strain evidence="5 6">DSM 20534</strain>
    </source>
</reference>
<dbReference type="GO" id="GO:0003677">
    <property type="term" value="F:DNA binding"/>
    <property type="evidence" value="ECO:0007669"/>
    <property type="project" value="UniProtKB-KW"/>
</dbReference>
<name>A0A0R1GZX7_9LACO</name>
<dbReference type="EMBL" id="AZCV01000013">
    <property type="protein sequence ID" value="KRK36554.1"/>
    <property type="molecule type" value="Genomic_DNA"/>
</dbReference>
<comment type="caution">
    <text evidence="5">The sequence shown here is derived from an EMBL/GenBank/DDBJ whole genome shotgun (WGS) entry which is preliminary data.</text>
</comment>
<evidence type="ECO:0000256" key="2">
    <source>
        <dbReference type="ARBA" id="ARBA00023125"/>
    </source>
</evidence>
<dbReference type="Pfam" id="PF00589">
    <property type="entry name" value="Phage_integrase"/>
    <property type="match status" value="1"/>
</dbReference>
<dbReference type="GO" id="GO:0006310">
    <property type="term" value="P:DNA recombination"/>
    <property type="evidence" value="ECO:0007669"/>
    <property type="project" value="UniProtKB-KW"/>
</dbReference>
<keyword evidence="3" id="KW-0233">DNA recombination</keyword>
<protein>
    <recommendedName>
        <fullName evidence="4">Tyr recombinase domain-containing protein</fullName>
    </recommendedName>
</protein>
<evidence type="ECO:0000256" key="1">
    <source>
        <dbReference type="ARBA" id="ARBA00008857"/>
    </source>
</evidence>
<dbReference type="InterPro" id="IPR011010">
    <property type="entry name" value="DNA_brk_join_enz"/>
</dbReference>
<dbReference type="PANTHER" id="PTHR30349:SF41">
    <property type="entry name" value="INTEGRASE_RECOMBINASE PROTEIN MJ0367-RELATED"/>
    <property type="match status" value="1"/>
</dbReference>
<evidence type="ECO:0000256" key="3">
    <source>
        <dbReference type="ARBA" id="ARBA00023172"/>
    </source>
</evidence>
<feature type="domain" description="Tyr recombinase" evidence="4">
    <location>
        <begin position="6"/>
        <end position="187"/>
    </location>
</feature>
<dbReference type="InterPro" id="IPR050090">
    <property type="entry name" value="Tyrosine_recombinase_XerCD"/>
</dbReference>
<keyword evidence="2" id="KW-0238">DNA-binding</keyword>
<dbReference type="InterPro" id="IPR002104">
    <property type="entry name" value="Integrase_catalytic"/>
</dbReference>
<dbReference type="GO" id="GO:0015074">
    <property type="term" value="P:DNA integration"/>
    <property type="evidence" value="ECO:0007669"/>
    <property type="project" value="InterPro"/>
</dbReference>
<sequence length="192" mass="22346">MLKKTSVPKIFSLDEQERLLNQFNLRYITPQRNQTMIQLLLNTGLRLAELTNLKWNDIDLMTGQLKVVEGKGLKDRILWLNEETLSMLGKWKQRQFKEWGRSDLVFTTRTLHSLDGKAVRSMIKTYSDKAGIKKHITTHSLRHTFASDLLRETKNLRIVQKALGHADISSTQIYTHIVDEELEEALKAFRGR</sequence>
<evidence type="ECO:0000313" key="6">
    <source>
        <dbReference type="Proteomes" id="UP000050909"/>
    </source>
</evidence>
<dbReference type="RefSeq" id="WP_075362795.1">
    <property type="nucleotide sequence ID" value="NZ_AZCV01000013.1"/>
</dbReference>
<comment type="similarity">
    <text evidence="1">Belongs to the 'phage' integrase family.</text>
</comment>
<dbReference type="PROSITE" id="PS51898">
    <property type="entry name" value="TYR_RECOMBINASE"/>
    <property type="match status" value="1"/>
</dbReference>
<evidence type="ECO:0000313" key="5">
    <source>
        <dbReference type="EMBL" id="KRK36554.1"/>
    </source>
</evidence>
<dbReference type="Gene3D" id="1.10.443.10">
    <property type="entry name" value="Intergrase catalytic core"/>
    <property type="match status" value="1"/>
</dbReference>
<gene>
    <name evidence="5" type="ORF">FC62_GL000643</name>
</gene>
<keyword evidence="6" id="KW-1185">Reference proteome</keyword>
<organism evidence="5 6">
    <name type="scientific">Amylolactobacillus amylotrophicus DSM 20534</name>
    <dbReference type="NCBI Taxonomy" id="1423722"/>
    <lineage>
        <taxon>Bacteria</taxon>
        <taxon>Bacillati</taxon>
        <taxon>Bacillota</taxon>
        <taxon>Bacilli</taxon>
        <taxon>Lactobacillales</taxon>
        <taxon>Lactobacillaceae</taxon>
        <taxon>Amylolactobacillus</taxon>
    </lineage>
</organism>
<evidence type="ECO:0000259" key="4">
    <source>
        <dbReference type="PROSITE" id="PS51898"/>
    </source>
</evidence>
<proteinExistence type="inferred from homology"/>
<accession>A0A0R1GZX7</accession>
<dbReference type="PANTHER" id="PTHR30349">
    <property type="entry name" value="PHAGE INTEGRASE-RELATED"/>
    <property type="match status" value="1"/>
</dbReference>
<dbReference type="InterPro" id="IPR013762">
    <property type="entry name" value="Integrase-like_cat_sf"/>
</dbReference>
<dbReference type="SUPFAM" id="SSF56349">
    <property type="entry name" value="DNA breaking-rejoining enzymes"/>
    <property type="match status" value="1"/>
</dbReference>